<feature type="compositionally biased region" description="Low complexity" evidence="1">
    <location>
        <begin position="137"/>
        <end position="155"/>
    </location>
</feature>
<feature type="region of interest" description="Disordered" evidence="1">
    <location>
        <begin position="137"/>
        <end position="156"/>
    </location>
</feature>
<evidence type="ECO:0000313" key="3">
    <source>
        <dbReference type="Proteomes" id="UP000769528"/>
    </source>
</evidence>
<dbReference type="OrthoDB" id="4068596at2759"/>
<evidence type="ECO:0000256" key="1">
    <source>
        <dbReference type="SAM" id="MobiDB-lite"/>
    </source>
</evidence>
<proteinExistence type="predicted"/>
<dbReference type="GO" id="GO:0045944">
    <property type="term" value="P:positive regulation of transcription by RNA polymerase II"/>
    <property type="evidence" value="ECO:0007669"/>
    <property type="project" value="InterPro"/>
</dbReference>
<dbReference type="AlphaFoldDB" id="A0A9P8TC72"/>
<dbReference type="Pfam" id="PF08731">
    <property type="entry name" value="AFT"/>
    <property type="match status" value="1"/>
</dbReference>
<dbReference type="GO" id="GO:0010106">
    <property type="term" value="P:cellular response to iron ion starvation"/>
    <property type="evidence" value="ECO:0007669"/>
    <property type="project" value="InterPro"/>
</dbReference>
<reference evidence="2" key="1">
    <citation type="journal article" date="2021" name="Open Biol.">
        <title>Shared evolutionary footprints suggest mitochondrial oxidative damage underlies multiple complex I losses in fungi.</title>
        <authorList>
            <person name="Schikora-Tamarit M.A."/>
            <person name="Marcet-Houben M."/>
            <person name="Nosek J."/>
            <person name="Gabaldon T."/>
        </authorList>
    </citation>
    <scope>NUCLEOTIDE SEQUENCE</scope>
    <source>
        <strain evidence="2">CBS6341</strain>
    </source>
</reference>
<feature type="compositionally biased region" description="Low complexity" evidence="1">
    <location>
        <begin position="322"/>
        <end position="333"/>
    </location>
</feature>
<feature type="region of interest" description="Disordered" evidence="1">
    <location>
        <begin position="308"/>
        <end position="336"/>
    </location>
</feature>
<comment type="caution">
    <text evidence="2">The sequence shown here is derived from an EMBL/GenBank/DDBJ whole genome shotgun (WGS) entry which is preliminary data.</text>
</comment>
<protein>
    <submittedName>
        <fullName evidence="2">Uncharacterized protein</fullName>
    </submittedName>
</protein>
<gene>
    <name evidence="2" type="ORF">WICMUC_003868</name>
</gene>
<dbReference type="EMBL" id="JAEUBF010001046">
    <property type="protein sequence ID" value="KAH3673145.1"/>
    <property type="molecule type" value="Genomic_DNA"/>
</dbReference>
<organism evidence="2 3">
    <name type="scientific">Wickerhamomyces mucosus</name>
    <dbReference type="NCBI Taxonomy" id="1378264"/>
    <lineage>
        <taxon>Eukaryota</taxon>
        <taxon>Fungi</taxon>
        <taxon>Dikarya</taxon>
        <taxon>Ascomycota</taxon>
        <taxon>Saccharomycotina</taxon>
        <taxon>Saccharomycetes</taxon>
        <taxon>Phaffomycetales</taxon>
        <taxon>Wickerhamomycetaceae</taxon>
        <taxon>Wickerhamomyces</taxon>
    </lineage>
</organism>
<evidence type="ECO:0000313" key="2">
    <source>
        <dbReference type="EMBL" id="KAH3673145.1"/>
    </source>
</evidence>
<dbReference type="Proteomes" id="UP000769528">
    <property type="component" value="Unassembled WGS sequence"/>
</dbReference>
<sequence>MNRITTSEEILSTLSPVPHFQSRDEIKQFVLNKLSHRGINLVIERSDTLKVVFKCKNLHRKANTPRIPINNVDLLLDGKRKRQRSLPEDSCPFRLRVSYSVKTKDWSIKVIRDEHDPNLCGNFGDPTNTLLTPNSSTSTPINIQSNNSNNSNNNEISKRRKLKEVYDTPMDNYNSPPEDDLNFNFEDTKQINIGNLDIASMDSLQEYDDSHNNLHNNNSNNNNNYHNDHHMQPYSYAHANFHHHHHVHHHSQNHNHSIANTLNDELNSLMPNQLPVSNMSSLQFDTINSPINQPLQTQLISEFDESLFTSSSQIQPSGPELNPNSNQQNSIIISPPPAPVALKSQLNSTSIQDQLLIDDEVFNIFFKNSIISSKSSPMDVLYNTNQSEKIEIIESNNKEEFLMESLDIFGDEKFFDGMIQL</sequence>
<reference evidence="2" key="2">
    <citation type="submission" date="2021-01" db="EMBL/GenBank/DDBJ databases">
        <authorList>
            <person name="Schikora-Tamarit M.A."/>
        </authorList>
    </citation>
    <scope>NUCLEOTIDE SEQUENCE</scope>
    <source>
        <strain evidence="2">CBS6341</strain>
    </source>
</reference>
<dbReference type="InterPro" id="IPR014842">
    <property type="entry name" value="AFT"/>
</dbReference>
<accession>A0A9P8TC72</accession>
<name>A0A9P8TC72_9ASCO</name>
<dbReference type="GO" id="GO:0000981">
    <property type="term" value="F:DNA-binding transcription factor activity, RNA polymerase II-specific"/>
    <property type="evidence" value="ECO:0007669"/>
    <property type="project" value="InterPro"/>
</dbReference>
<keyword evidence="3" id="KW-1185">Reference proteome</keyword>